<keyword evidence="6 9" id="KW-0482">Metalloprotease</keyword>
<dbReference type="FunFam" id="3.40.390.10:FF:000009">
    <property type="entry name" value="Oligopeptidase A"/>
    <property type="match status" value="1"/>
</dbReference>
<comment type="catalytic activity">
    <reaction evidence="7">
        <text>Hydrolysis of oligopeptides, with broad specificity. Gly or Ala commonly occur as P1 or P1' residues, but more distant residues are also important, as is shown by the fact that Z-Gly-Pro-Gly-|-Gly-Pro-Ala is cleaved, but not Z-(Gly)(5).</text>
        <dbReference type="EC" id="3.4.24.70"/>
    </reaction>
</comment>
<dbReference type="InterPro" id="IPR024077">
    <property type="entry name" value="Neurolysin/TOP_dom2"/>
</dbReference>
<keyword evidence="2 9" id="KW-0645">Protease</keyword>
<keyword evidence="5 9" id="KW-0862">Zinc</keyword>
<keyword evidence="3 9" id="KW-0479">Metal-binding</keyword>
<evidence type="ECO:0000256" key="2">
    <source>
        <dbReference type="ARBA" id="ARBA00022670"/>
    </source>
</evidence>
<evidence type="ECO:0000256" key="8">
    <source>
        <dbReference type="ARBA" id="ARBA00026100"/>
    </source>
</evidence>
<dbReference type="GO" id="GO:0004222">
    <property type="term" value="F:metalloendopeptidase activity"/>
    <property type="evidence" value="ECO:0007669"/>
    <property type="project" value="UniProtKB-EC"/>
</dbReference>
<dbReference type="InterPro" id="IPR045090">
    <property type="entry name" value="Pept_M3A_M3B"/>
</dbReference>
<dbReference type="Proteomes" id="UP000521868">
    <property type="component" value="Unassembled WGS sequence"/>
</dbReference>
<evidence type="ECO:0000256" key="3">
    <source>
        <dbReference type="ARBA" id="ARBA00022723"/>
    </source>
</evidence>
<gene>
    <name evidence="12" type="ORF">RAMLITH_00730</name>
</gene>
<dbReference type="RefSeq" id="WP_168105429.1">
    <property type="nucleotide sequence ID" value="NZ_VTOX01000001.1"/>
</dbReference>
<dbReference type="GO" id="GO:0006508">
    <property type="term" value="P:proteolysis"/>
    <property type="evidence" value="ECO:0007669"/>
    <property type="project" value="UniProtKB-KW"/>
</dbReference>
<dbReference type="InterPro" id="IPR034005">
    <property type="entry name" value="M3A_DCP"/>
</dbReference>
<comment type="cofactor">
    <cofactor evidence="9">
        <name>Zn(2+)</name>
        <dbReference type="ChEBI" id="CHEBI:29105"/>
    </cofactor>
    <text evidence="9">Binds 1 zinc ion.</text>
</comment>
<evidence type="ECO:0000313" key="12">
    <source>
        <dbReference type="EMBL" id="NKE64330.1"/>
    </source>
</evidence>
<dbReference type="Gene3D" id="3.40.390.10">
    <property type="entry name" value="Collagenase (Catalytic Domain)"/>
    <property type="match status" value="1"/>
</dbReference>
<dbReference type="Pfam" id="PF19310">
    <property type="entry name" value="TOP_N"/>
    <property type="match status" value="1"/>
</dbReference>
<evidence type="ECO:0000256" key="7">
    <source>
        <dbReference type="ARBA" id="ARBA00024603"/>
    </source>
</evidence>
<dbReference type="PANTHER" id="PTHR11804">
    <property type="entry name" value="PROTEASE M3 THIMET OLIGOPEPTIDASE-RELATED"/>
    <property type="match status" value="1"/>
</dbReference>
<evidence type="ECO:0000256" key="4">
    <source>
        <dbReference type="ARBA" id="ARBA00022801"/>
    </source>
</evidence>
<comment type="similarity">
    <text evidence="1 9">Belongs to the peptidase M3 family.</text>
</comment>
<comment type="caution">
    <text evidence="12">The sequence shown here is derived from an EMBL/GenBank/DDBJ whole genome shotgun (WGS) entry which is preliminary data.</text>
</comment>
<keyword evidence="4 9" id="KW-0378">Hydrolase</keyword>
<evidence type="ECO:0000256" key="1">
    <source>
        <dbReference type="ARBA" id="ARBA00006040"/>
    </source>
</evidence>
<dbReference type="GO" id="GO:0006518">
    <property type="term" value="P:peptide metabolic process"/>
    <property type="evidence" value="ECO:0007669"/>
    <property type="project" value="TreeGrafter"/>
</dbReference>
<dbReference type="InterPro" id="IPR024079">
    <property type="entry name" value="MetalloPept_cat_dom_sf"/>
</dbReference>
<dbReference type="Gene3D" id="1.10.1370.40">
    <property type="match status" value="1"/>
</dbReference>
<organism evidence="12 13">
    <name type="scientific">Ramlibacter lithotrophicus</name>
    <dbReference type="NCBI Taxonomy" id="2606681"/>
    <lineage>
        <taxon>Bacteria</taxon>
        <taxon>Pseudomonadati</taxon>
        <taxon>Pseudomonadota</taxon>
        <taxon>Betaproteobacteria</taxon>
        <taxon>Burkholderiales</taxon>
        <taxon>Comamonadaceae</taxon>
        <taxon>Ramlibacter</taxon>
    </lineage>
</organism>
<name>A0A7X6I4N2_9BURK</name>
<proteinExistence type="inferred from homology"/>
<dbReference type="AlphaFoldDB" id="A0A7X6I4N2"/>
<dbReference type="EC" id="3.4.24.70" evidence="8"/>
<keyword evidence="13" id="KW-1185">Reference proteome</keyword>
<dbReference type="GO" id="GO:0005829">
    <property type="term" value="C:cytosol"/>
    <property type="evidence" value="ECO:0007669"/>
    <property type="project" value="UniProtKB-ARBA"/>
</dbReference>
<dbReference type="SUPFAM" id="SSF55486">
    <property type="entry name" value="Metalloproteases ('zincins'), catalytic domain"/>
    <property type="match status" value="1"/>
</dbReference>
<feature type="domain" description="Peptidase M3A/M3B catalytic" evidence="10">
    <location>
        <begin position="221"/>
        <end position="682"/>
    </location>
</feature>
<dbReference type="EMBL" id="VTOX01000001">
    <property type="protein sequence ID" value="NKE64330.1"/>
    <property type="molecule type" value="Genomic_DNA"/>
</dbReference>
<evidence type="ECO:0000313" key="13">
    <source>
        <dbReference type="Proteomes" id="UP000521868"/>
    </source>
</evidence>
<dbReference type="InterPro" id="IPR001567">
    <property type="entry name" value="Pept_M3A_M3B_dom"/>
</dbReference>
<dbReference type="PANTHER" id="PTHR11804:SF84">
    <property type="entry name" value="SACCHAROLYSIN"/>
    <property type="match status" value="1"/>
</dbReference>
<dbReference type="GO" id="GO:0046872">
    <property type="term" value="F:metal ion binding"/>
    <property type="evidence" value="ECO:0007669"/>
    <property type="project" value="UniProtKB-UniRule"/>
</dbReference>
<sequence>MTSSNPLLDFTDLPRFDEVRPEHVAPAVDELLAQADQALATVTAAGFPSRWADIAKVLETATERLGRAWGVVSHLNGVADTPELRAAYNAVLPKVTDFWTRLGSDERLFAKYKAIDPATLTAEQRQAHKNAIRNFVLGGAELAGQAKERFAAIQERQAELSQKFSENALDATDAFAYYARADELDGVPPDVVQAARAAAEAEGREGFKLTLKMPSYLPVMQFAHSGALRERMYRAYVTRASDQGDPKFDNTALMREILALRREEARLLGYANFGEVSVVPKMADSPQQVVTFLRDLARRARPYAEKDVADMRAFAAARLGIADPQAWDWSYIGEKLKEERYAFSEQEVKQYFTAPKVLAGLFKIVETLFEVGIRRDSAPAWNPTVEFYRIERSHPERAGERDGRLVGQFYLDAAARTGKRGGAWMDDVRARWLRPDTGALQTPVAHLVCNFAEGVDGKPPLLMHDDVITLFHEFGHGLHHMLTHVDELDVSGISGVEWDAVELPSQFMENFCWEWSVLRHMTAHVDTGAPLPRELFDKMLAAKNFQSGLATLRQIEFGLFDMLLHTQHDPAQDFMPLLQQVRAEVAVLQPPPFSRTAHTFSHIFSGGYAAGYYSYKWAEVLSADAYAAFEETMGSDGLPSRETGRKYRQAILEAGGSRPAIESFKAFRGREPTLDALLRHQGMA</sequence>
<dbReference type="Pfam" id="PF01432">
    <property type="entry name" value="Peptidase_M3"/>
    <property type="match status" value="1"/>
</dbReference>
<dbReference type="CDD" id="cd06456">
    <property type="entry name" value="M3A_DCP"/>
    <property type="match status" value="1"/>
</dbReference>
<reference evidence="12 13" key="1">
    <citation type="journal article" date="2020" name="Nature">
        <title>Bacterial chemolithoautotrophy via manganese oxidation.</title>
        <authorList>
            <person name="Yu H."/>
            <person name="Leadbetter J.R."/>
        </authorList>
    </citation>
    <scope>NUCLEOTIDE SEQUENCE [LARGE SCALE GENOMIC DNA]</scope>
    <source>
        <strain evidence="12 13">RBP-1</strain>
    </source>
</reference>
<evidence type="ECO:0000259" key="11">
    <source>
        <dbReference type="Pfam" id="PF19310"/>
    </source>
</evidence>
<protein>
    <recommendedName>
        <fullName evidence="8">oligopeptidase A</fullName>
        <ecNumber evidence="8">3.4.24.70</ecNumber>
    </recommendedName>
</protein>
<feature type="domain" description="Oligopeptidase A N-terminal" evidence="11">
    <location>
        <begin position="29"/>
        <end position="147"/>
    </location>
</feature>
<dbReference type="InterPro" id="IPR045666">
    <property type="entry name" value="OpdA_N"/>
</dbReference>
<evidence type="ECO:0000256" key="9">
    <source>
        <dbReference type="RuleBase" id="RU003435"/>
    </source>
</evidence>
<dbReference type="Gene3D" id="1.10.1370.10">
    <property type="entry name" value="Neurolysin, domain 3"/>
    <property type="match status" value="1"/>
</dbReference>
<evidence type="ECO:0000256" key="6">
    <source>
        <dbReference type="ARBA" id="ARBA00023049"/>
    </source>
</evidence>
<evidence type="ECO:0000259" key="10">
    <source>
        <dbReference type="Pfam" id="PF01432"/>
    </source>
</evidence>
<evidence type="ECO:0000256" key="5">
    <source>
        <dbReference type="ARBA" id="ARBA00022833"/>
    </source>
</evidence>
<accession>A0A7X6I4N2</accession>